<sequence>MRTSGWVISPSSNGDDRRRDVTGESLAMHPLTFVRQSKGWGKAELARLMQVRGKQLRIPLATNRTTVWKWEQGQEPDLDAQRVLADLLQVSYEQVRVEGWPRWLPVWEVTGLTAPWTEAGTVEALADLVGSGRMDRRGFLTITGAALTGLAASWAEAPYAFASALNGDRVTDTMVSTIEQRISTLRTLDDQLGGARLLEQARGDLALITSLLNVGRYTDEIRVRLHALAARVAHLTGWMAYDAGLRSAGQRYYVGALRGARTAGDDAFGAFVLAEMGVHVSEAGRTAERVDLISTAIDNAPRTLTPYTQSFLYLHKAEALSRHGDHQRAGTALNRAAALWERDTVEENPDWLDWFGEAQLKSTEGKVLLRAGQVERATSSLATSVKKAAPRDKAVRSSRLAEARLAGNDLDGALDAANYGAELLEDKVSSVRALDRLKEFSEQLEPYKSVSAVREFRERLRALSAAS</sequence>
<reference evidence="4" key="1">
    <citation type="submission" date="2016-09" db="EMBL/GenBank/DDBJ databases">
        <title>Streptomyces puniciscabiei strain:TW1S1 Genome sequencing and assembly.</title>
        <authorList>
            <person name="Kim M.-K."/>
            <person name="Kim S.B."/>
        </authorList>
    </citation>
    <scope>NUCLEOTIDE SEQUENCE [LARGE SCALE GENOMIC DNA]</scope>
    <source>
        <strain evidence="4">TW1S1</strain>
    </source>
</reference>
<evidence type="ECO:0000259" key="2">
    <source>
        <dbReference type="PROSITE" id="PS50943"/>
    </source>
</evidence>
<accession>A0A1D7YJS4</accession>
<dbReference type="KEGG" id="spun:BFF78_36190"/>
<dbReference type="PROSITE" id="PS50943">
    <property type="entry name" value="HTH_CROC1"/>
    <property type="match status" value="1"/>
</dbReference>
<gene>
    <name evidence="3" type="ORF">BFF78_36190</name>
</gene>
<dbReference type="Gene3D" id="1.25.40.10">
    <property type="entry name" value="Tetratricopeptide repeat domain"/>
    <property type="match status" value="1"/>
</dbReference>
<dbReference type="AlphaFoldDB" id="A0A1D7YJS4"/>
<dbReference type="InterPro" id="IPR001387">
    <property type="entry name" value="Cro/C1-type_HTH"/>
</dbReference>
<dbReference type="Proteomes" id="UP000094960">
    <property type="component" value="Chromosome"/>
</dbReference>
<evidence type="ECO:0000313" key="4">
    <source>
        <dbReference type="Proteomes" id="UP000094960"/>
    </source>
</evidence>
<feature type="region of interest" description="Disordered" evidence="1">
    <location>
        <begin position="1"/>
        <end position="20"/>
    </location>
</feature>
<dbReference type="EMBL" id="CP017248">
    <property type="protein sequence ID" value="AOR35790.1"/>
    <property type="molecule type" value="Genomic_DNA"/>
</dbReference>
<dbReference type="InterPro" id="IPR011990">
    <property type="entry name" value="TPR-like_helical_dom_sf"/>
</dbReference>
<proteinExistence type="predicted"/>
<keyword evidence="4" id="KW-1185">Reference proteome</keyword>
<feature type="domain" description="HTH cro/C1-type" evidence="2">
    <location>
        <begin position="64"/>
        <end position="95"/>
    </location>
</feature>
<evidence type="ECO:0000256" key="1">
    <source>
        <dbReference type="SAM" id="MobiDB-lite"/>
    </source>
</evidence>
<dbReference type="SUPFAM" id="SSF48452">
    <property type="entry name" value="TPR-like"/>
    <property type="match status" value="1"/>
</dbReference>
<protein>
    <submittedName>
        <fullName evidence="3">Transcriptional regulator</fullName>
    </submittedName>
</protein>
<organism evidence="3 4">
    <name type="scientific">Streptomyces fodineus</name>
    <dbReference type="NCBI Taxonomy" id="1904616"/>
    <lineage>
        <taxon>Bacteria</taxon>
        <taxon>Bacillati</taxon>
        <taxon>Actinomycetota</taxon>
        <taxon>Actinomycetes</taxon>
        <taxon>Kitasatosporales</taxon>
        <taxon>Streptomycetaceae</taxon>
        <taxon>Streptomyces</taxon>
    </lineage>
</organism>
<evidence type="ECO:0000313" key="3">
    <source>
        <dbReference type="EMBL" id="AOR35790.1"/>
    </source>
</evidence>
<name>A0A1D7YJS4_9ACTN</name>